<keyword evidence="3" id="KW-0808">Transferase</keyword>
<dbReference type="InterPro" id="IPR002052">
    <property type="entry name" value="DNA_methylase_N6_adenine_CS"/>
</dbReference>
<reference evidence="6 7" key="1">
    <citation type="submission" date="2019-09" db="EMBL/GenBank/DDBJ databases">
        <title>FDA dAtabase for Regulatory Grade micrObial Sequences (FDA-ARGOS): Supporting development and validation of Infectious Disease Dx tests.</title>
        <authorList>
            <person name="Sciortino C."/>
            <person name="Tallon L."/>
            <person name="Sadzewicz L."/>
            <person name="Vavikolanu K."/>
            <person name="Mehta A."/>
            <person name="Aluvathingal J."/>
            <person name="Nadendla S."/>
            <person name="Nandy P."/>
            <person name="Geyer C."/>
            <person name="Yan Y."/>
            <person name="Sichtig H."/>
        </authorList>
    </citation>
    <scope>NUCLEOTIDE SEQUENCE [LARGE SCALE GENOMIC DNA]</scope>
    <source>
        <strain evidence="6 7">FDAARGOS_636</strain>
    </source>
</reference>
<feature type="domain" description="DNA methylase N-4/N-6" evidence="5">
    <location>
        <begin position="86"/>
        <end position="226"/>
    </location>
</feature>
<evidence type="ECO:0000313" key="6">
    <source>
        <dbReference type="EMBL" id="QIY92209.1"/>
    </source>
</evidence>
<organism evidence="6 7">
    <name type="scientific">Chryseobacterium gallinarum</name>
    <dbReference type="NCBI Taxonomy" id="1324352"/>
    <lineage>
        <taxon>Bacteria</taxon>
        <taxon>Pseudomonadati</taxon>
        <taxon>Bacteroidota</taxon>
        <taxon>Flavobacteriia</taxon>
        <taxon>Flavobacteriales</taxon>
        <taxon>Weeksellaceae</taxon>
        <taxon>Chryseobacterium group</taxon>
        <taxon>Chryseobacterium</taxon>
    </lineage>
</organism>
<evidence type="ECO:0000256" key="1">
    <source>
        <dbReference type="ARBA" id="ARBA00006594"/>
    </source>
</evidence>
<keyword evidence="7" id="KW-1185">Reference proteome</keyword>
<dbReference type="SUPFAM" id="SSF53335">
    <property type="entry name" value="S-adenosyl-L-methionine-dependent methyltransferases"/>
    <property type="match status" value="1"/>
</dbReference>
<evidence type="ECO:0000313" key="7">
    <source>
        <dbReference type="Proteomes" id="UP000501570"/>
    </source>
</evidence>
<protein>
    <recommendedName>
        <fullName evidence="4">Methyltransferase</fullName>
        <ecNumber evidence="4">2.1.1.-</ecNumber>
    </recommendedName>
</protein>
<dbReference type="Proteomes" id="UP000501570">
    <property type="component" value="Chromosome"/>
</dbReference>
<evidence type="ECO:0000259" key="5">
    <source>
        <dbReference type="Pfam" id="PF01555"/>
    </source>
</evidence>
<proteinExistence type="inferred from homology"/>
<dbReference type="Gene3D" id="3.40.50.150">
    <property type="entry name" value="Vaccinia Virus protein VP39"/>
    <property type="match status" value="1"/>
</dbReference>
<evidence type="ECO:0000256" key="4">
    <source>
        <dbReference type="RuleBase" id="RU362026"/>
    </source>
</evidence>
<dbReference type="EMBL" id="CP050995">
    <property type="protein sequence ID" value="QIY92209.1"/>
    <property type="molecule type" value="Genomic_DNA"/>
</dbReference>
<gene>
    <name evidence="6" type="ORF">FOB44_16755</name>
</gene>
<dbReference type="EC" id="2.1.1.-" evidence="4"/>
<accession>A0ABX6KW99</accession>
<dbReference type="InterPro" id="IPR002941">
    <property type="entry name" value="DNA_methylase_N4/N6"/>
</dbReference>
<dbReference type="PRINTS" id="PR00508">
    <property type="entry name" value="S21N4MTFRASE"/>
</dbReference>
<keyword evidence="2" id="KW-0489">Methyltransferase</keyword>
<evidence type="ECO:0000256" key="3">
    <source>
        <dbReference type="ARBA" id="ARBA00022679"/>
    </source>
</evidence>
<dbReference type="InterPro" id="IPR029063">
    <property type="entry name" value="SAM-dependent_MTases_sf"/>
</dbReference>
<dbReference type="InterPro" id="IPR001091">
    <property type="entry name" value="RM_Methyltransferase"/>
</dbReference>
<dbReference type="PROSITE" id="PS00092">
    <property type="entry name" value="N6_MTASE"/>
    <property type="match status" value="1"/>
</dbReference>
<dbReference type="Pfam" id="PF01555">
    <property type="entry name" value="N6_N4_Mtase"/>
    <property type="match status" value="1"/>
</dbReference>
<dbReference type="RefSeq" id="WP_168239217.1">
    <property type="nucleotide sequence ID" value="NZ_CP050995.1"/>
</dbReference>
<sequence>MKITEKITVTNEDNMELMARYPDGYFDLAIVDPPYGINVSKMQYTKADNRKVTQKNGSSLKVKKLNYEHKEWDNETPTQEYFDELFRVSKNQIIWGVNYMPILLNGGRIVWNKLNGDNSFSDSEIAYCSLQNKVSAFDFIWSGMIQGFDAVNGRKQQGNKKLNEKRIHPTQKPVKLYSWLLDKYAKPGDRILDTHLGSGSIAIACHDYGFELTACELDKDYYNASVERIKRHVAFNQSLFSPEQLHQQNALFQ</sequence>
<comment type="similarity">
    <text evidence="1 4">Belongs to the N(4)/N(6)-methyltransferase family.</text>
</comment>
<name>A0ABX6KW99_CHRGL</name>
<evidence type="ECO:0000256" key="2">
    <source>
        <dbReference type="ARBA" id="ARBA00022603"/>
    </source>
</evidence>